<sequence length="90" mass="10433">MLLKAEGEVRESVLVQFKKRFSNIENNSFYAMASLLNPPFKNSKLSPAASSSREDDFWEDLHKMVQDNWKVRKKSKLLEEFDTSNLHLAA</sequence>
<dbReference type="Proteomes" id="UP000887013">
    <property type="component" value="Unassembled WGS sequence"/>
</dbReference>
<dbReference type="AlphaFoldDB" id="A0A8X6Q2U2"/>
<organism evidence="1 2">
    <name type="scientific">Nephila pilipes</name>
    <name type="common">Giant wood spider</name>
    <name type="synonym">Nephila maculata</name>
    <dbReference type="NCBI Taxonomy" id="299642"/>
    <lineage>
        <taxon>Eukaryota</taxon>
        <taxon>Metazoa</taxon>
        <taxon>Ecdysozoa</taxon>
        <taxon>Arthropoda</taxon>
        <taxon>Chelicerata</taxon>
        <taxon>Arachnida</taxon>
        <taxon>Araneae</taxon>
        <taxon>Araneomorphae</taxon>
        <taxon>Entelegynae</taxon>
        <taxon>Araneoidea</taxon>
        <taxon>Nephilidae</taxon>
        <taxon>Nephila</taxon>
    </lineage>
</organism>
<proteinExistence type="predicted"/>
<name>A0A8X6Q2U2_NEPPI</name>
<dbReference type="OrthoDB" id="10057873at2759"/>
<dbReference type="EMBL" id="BMAW01121231">
    <property type="protein sequence ID" value="GFT93186.1"/>
    <property type="molecule type" value="Genomic_DNA"/>
</dbReference>
<keyword evidence="2" id="KW-1185">Reference proteome</keyword>
<protein>
    <submittedName>
        <fullName evidence="1">Uncharacterized protein</fullName>
    </submittedName>
</protein>
<evidence type="ECO:0000313" key="1">
    <source>
        <dbReference type="EMBL" id="GFT93186.1"/>
    </source>
</evidence>
<comment type="caution">
    <text evidence="1">The sequence shown here is derived from an EMBL/GenBank/DDBJ whole genome shotgun (WGS) entry which is preliminary data.</text>
</comment>
<reference evidence="1" key="1">
    <citation type="submission" date="2020-08" db="EMBL/GenBank/DDBJ databases">
        <title>Multicomponent nature underlies the extraordinary mechanical properties of spider dragline silk.</title>
        <authorList>
            <person name="Kono N."/>
            <person name="Nakamura H."/>
            <person name="Mori M."/>
            <person name="Yoshida Y."/>
            <person name="Ohtoshi R."/>
            <person name="Malay A.D."/>
            <person name="Moran D.A.P."/>
            <person name="Tomita M."/>
            <person name="Numata K."/>
            <person name="Arakawa K."/>
        </authorList>
    </citation>
    <scope>NUCLEOTIDE SEQUENCE</scope>
</reference>
<evidence type="ECO:0000313" key="2">
    <source>
        <dbReference type="Proteomes" id="UP000887013"/>
    </source>
</evidence>
<gene>
    <name evidence="1" type="ORF">NPIL_529811</name>
</gene>
<accession>A0A8X6Q2U2</accession>